<accession>W4FRZ1</accession>
<name>W4FRZ1_APHAT</name>
<evidence type="ECO:0000313" key="1">
    <source>
        <dbReference type="EMBL" id="ETV70247.1"/>
    </source>
</evidence>
<reference evidence="1" key="1">
    <citation type="submission" date="2013-12" db="EMBL/GenBank/DDBJ databases">
        <title>The Genome Sequence of Aphanomyces astaci APO3.</title>
        <authorList>
            <consortium name="The Broad Institute Genomics Platform"/>
            <person name="Russ C."/>
            <person name="Tyler B."/>
            <person name="van West P."/>
            <person name="Dieguez-Uribeondo J."/>
            <person name="Young S.K."/>
            <person name="Zeng Q."/>
            <person name="Gargeya S."/>
            <person name="Fitzgerald M."/>
            <person name="Abouelleil A."/>
            <person name="Alvarado L."/>
            <person name="Chapman S.B."/>
            <person name="Gainer-Dewar J."/>
            <person name="Goldberg J."/>
            <person name="Griggs A."/>
            <person name="Gujja S."/>
            <person name="Hansen M."/>
            <person name="Howarth C."/>
            <person name="Imamovic A."/>
            <person name="Ireland A."/>
            <person name="Larimer J."/>
            <person name="McCowan C."/>
            <person name="Murphy C."/>
            <person name="Pearson M."/>
            <person name="Poon T.W."/>
            <person name="Priest M."/>
            <person name="Roberts A."/>
            <person name="Saif S."/>
            <person name="Shea T."/>
            <person name="Sykes S."/>
            <person name="Wortman J."/>
            <person name="Nusbaum C."/>
            <person name="Birren B."/>
        </authorList>
    </citation>
    <scope>NUCLEOTIDE SEQUENCE [LARGE SCALE GENOMIC DNA]</scope>
    <source>
        <strain evidence="1">APO3</strain>
    </source>
</reference>
<protein>
    <submittedName>
        <fullName evidence="1">Uncharacterized protein</fullName>
    </submittedName>
</protein>
<dbReference type="VEuPathDB" id="FungiDB:H257_14271"/>
<dbReference type="RefSeq" id="XP_009840343.1">
    <property type="nucleotide sequence ID" value="XM_009842041.1"/>
</dbReference>
<dbReference type="AlphaFoldDB" id="W4FRZ1"/>
<gene>
    <name evidence="1" type="ORF">H257_14271</name>
</gene>
<organism evidence="1">
    <name type="scientific">Aphanomyces astaci</name>
    <name type="common">Crayfish plague agent</name>
    <dbReference type="NCBI Taxonomy" id="112090"/>
    <lineage>
        <taxon>Eukaryota</taxon>
        <taxon>Sar</taxon>
        <taxon>Stramenopiles</taxon>
        <taxon>Oomycota</taxon>
        <taxon>Saprolegniomycetes</taxon>
        <taxon>Saprolegniales</taxon>
        <taxon>Verrucalvaceae</taxon>
        <taxon>Aphanomyces</taxon>
    </lineage>
</organism>
<dbReference type="GeneID" id="20816267"/>
<dbReference type="EMBL" id="KI913168">
    <property type="protein sequence ID" value="ETV70247.1"/>
    <property type="molecule type" value="Genomic_DNA"/>
</dbReference>
<sequence>MENPLGFQQGIQNSDLIVRDLRFCTALVRTSSGPRGRDCCRRDAKHLRLAYAVTSFDDVASSSAAVQASRVPPSDRGSDFIIMEEAPFETTLPFVQETFGFDDSEPAAVGRAAALQFHPIMMLE</sequence>
<proteinExistence type="predicted"/>